<evidence type="ECO:0000313" key="2">
    <source>
        <dbReference type="EMBL" id="SOB57092.1"/>
    </source>
</evidence>
<evidence type="ECO:0000259" key="1">
    <source>
        <dbReference type="Pfam" id="PF14238"/>
    </source>
</evidence>
<reference evidence="3" key="1">
    <citation type="submission" date="2017-09" db="EMBL/GenBank/DDBJ databases">
        <authorList>
            <person name="Regsiter A."/>
            <person name="William W."/>
        </authorList>
    </citation>
    <scope>NUCLEOTIDE SEQUENCE [LARGE SCALE GENOMIC DNA]</scope>
    <source>
        <strain evidence="3">500-1</strain>
    </source>
</reference>
<feature type="domain" description="DUF4340" evidence="1">
    <location>
        <begin position="78"/>
        <end position="243"/>
    </location>
</feature>
<organism evidence="2 3">
    <name type="scientific">Pseudodesulfovibrio profundus</name>
    <dbReference type="NCBI Taxonomy" id="57320"/>
    <lineage>
        <taxon>Bacteria</taxon>
        <taxon>Pseudomonadati</taxon>
        <taxon>Thermodesulfobacteriota</taxon>
        <taxon>Desulfovibrionia</taxon>
        <taxon>Desulfovibrionales</taxon>
        <taxon>Desulfovibrionaceae</taxon>
    </lineage>
</organism>
<dbReference type="Proteomes" id="UP000219215">
    <property type="component" value="Chromosome DPRO"/>
</dbReference>
<dbReference type="OrthoDB" id="5446509at2"/>
<protein>
    <recommendedName>
        <fullName evidence="1">DUF4340 domain-containing protein</fullName>
    </recommendedName>
</protein>
<evidence type="ECO:0000313" key="3">
    <source>
        <dbReference type="Proteomes" id="UP000219215"/>
    </source>
</evidence>
<dbReference type="InterPro" id="IPR025641">
    <property type="entry name" value="DUF4340"/>
</dbReference>
<name>A0A2C8F406_9BACT</name>
<dbReference type="Pfam" id="PF14238">
    <property type="entry name" value="DUF4340"/>
    <property type="match status" value="1"/>
</dbReference>
<dbReference type="RefSeq" id="WP_097010404.1">
    <property type="nucleotide sequence ID" value="NZ_LT907975.1"/>
</dbReference>
<sequence>MKRISFVVSIVILAVVAGVGYWFNTIEKRDFDNSSWLSSPGDDVRSIQVQGAKGSILLETVKGGWKARVPSTSDDITAHALPDRVAEYVQRITEIAPYRSVVGFDRGGPEAYGLESPQLVVTLSFAKANSENLTIKMAPADNGSVYAWSSRSPSLVYEFDKDVLGLLDVETGWFLDKRVFQFDEKAITRLQLLQPFGSSWLVEKRKDGYFFNLPGYLKDEPASNSQLNLYIHSLALLRANSLVMEPVSFDNKIPSLTLRVWSGEKEAPSTVAFYAVEGAPDIYMGKSSWLTVPFILDGQSVAQLTRSAFDIQGRSVLKLDIGKVARFIVMHGRAEYEMQRGEKSWRLLGVEKDIPGIDMFLWRFTELQFEALPLNNLPATAMPLLYCKLVDEKGGALAEITFYADPKLPQGQCWMKNGDGMYYPVSSRLLKDLQGMFPANVSSADG</sequence>
<proteinExistence type="predicted"/>
<dbReference type="KEGG" id="pprf:DPRO_0213"/>
<gene>
    <name evidence="2" type="ORF">DPRO_0213</name>
</gene>
<keyword evidence="3" id="KW-1185">Reference proteome</keyword>
<dbReference type="EMBL" id="LT907975">
    <property type="protein sequence ID" value="SOB57092.1"/>
    <property type="molecule type" value="Genomic_DNA"/>
</dbReference>
<accession>A0A2C8F406</accession>
<dbReference type="AlphaFoldDB" id="A0A2C8F406"/>